<evidence type="ECO:0000313" key="13">
    <source>
        <dbReference type="EMBL" id="KAL2919247.1"/>
    </source>
</evidence>
<evidence type="ECO:0000256" key="10">
    <source>
        <dbReference type="RuleBase" id="RU004504"/>
    </source>
</evidence>
<evidence type="ECO:0000313" key="14">
    <source>
        <dbReference type="Proteomes" id="UP001527925"/>
    </source>
</evidence>
<dbReference type="Gene3D" id="3.40.640.10">
    <property type="entry name" value="Type I PLP-dependent aspartate aminotransferase-like (Major domain)"/>
    <property type="match status" value="1"/>
</dbReference>
<keyword evidence="6 11" id="KW-0808">Transferase</keyword>
<comment type="caution">
    <text evidence="13">The sequence shown here is derived from an EMBL/GenBank/DDBJ whole genome shotgun (WGS) entry which is preliminary data.</text>
</comment>
<evidence type="ECO:0000256" key="9">
    <source>
        <dbReference type="ARBA" id="ARBA00049007"/>
    </source>
</evidence>
<evidence type="ECO:0000256" key="4">
    <source>
        <dbReference type="ARBA" id="ARBA00022576"/>
    </source>
</evidence>
<gene>
    <name evidence="13" type="primary">SER1</name>
    <name evidence="13" type="ORF">HK105_200890</name>
</gene>
<reference evidence="13 14" key="1">
    <citation type="submission" date="2023-09" db="EMBL/GenBank/DDBJ databases">
        <title>Pangenome analysis of Batrachochytrium dendrobatidis and related Chytrids.</title>
        <authorList>
            <person name="Yacoub M.N."/>
            <person name="Stajich J.E."/>
            <person name="James T.Y."/>
        </authorList>
    </citation>
    <scope>NUCLEOTIDE SEQUENCE [LARGE SCALE GENOMIC DNA]</scope>
    <source>
        <strain evidence="13 14">JEL0888</strain>
    </source>
</reference>
<dbReference type="EMBL" id="JADGIZ020000003">
    <property type="protein sequence ID" value="KAL2919247.1"/>
    <property type="molecule type" value="Genomic_DNA"/>
</dbReference>
<dbReference type="GO" id="GO:0004648">
    <property type="term" value="F:O-phospho-L-serine:2-oxoglutarate aminotransferase activity"/>
    <property type="evidence" value="ECO:0007669"/>
    <property type="project" value="UniProtKB-EC"/>
</dbReference>
<evidence type="ECO:0000256" key="1">
    <source>
        <dbReference type="ARBA" id="ARBA00001933"/>
    </source>
</evidence>
<dbReference type="InterPro" id="IPR020578">
    <property type="entry name" value="Aminotrans_V_PyrdxlP_BS"/>
</dbReference>
<sequence>MSAKTASASAAPSATASATATAAAPRRTLNFGAGPAVLPRTVLERVQAEMLDYAGTGCSLLELSHRSAEFMGLLARASADLRALMGVPANYRILFMQGGATSQFSAVVYNLAVDLAAPHDYIVTGGWSEKAAQEARRLGANVNTVFSTKATGHDGRIPPRSEWRLSADAAYVYYCDNETVHGVEMPGDFVEQLPAGVPVVCDMSSNFLSRPVDVSKYGVIYGGAQKNVGPAGVTLVIVREDLIGTRTAPGLVVPVMLDYKTCAENDSLYNTPPTFAIYVSGLVFEWLRAQGGVEAISGVNARKARLVYDVIAGHADTYRCTVAGDGVRSRMNVTFRVLAGGAPSAERERAFVAGAEQRGMIQLAGHRSVGGIRASLYNALDEAAAAALAAYMREFAAAPAR</sequence>
<keyword evidence="4 11" id="KW-0032">Aminotransferase</keyword>
<evidence type="ECO:0000256" key="5">
    <source>
        <dbReference type="ARBA" id="ARBA00022605"/>
    </source>
</evidence>
<evidence type="ECO:0000256" key="7">
    <source>
        <dbReference type="ARBA" id="ARBA00022898"/>
    </source>
</evidence>
<dbReference type="PROSITE" id="PS00595">
    <property type="entry name" value="AA_TRANSFER_CLASS_5"/>
    <property type="match status" value="1"/>
</dbReference>
<dbReference type="InterPro" id="IPR015422">
    <property type="entry name" value="PyrdxlP-dep_Trfase_small"/>
</dbReference>
<comment type="catalytic activity">
    <reaction evidence="9 11">
        <text>O-phospho-L-serine + 2-oxoglutarate = 3-phosphooxypyruvate + L-glutamate</text>
        <dbReference type="Rhea" id="RHEA:14329"/>
        <dbReference type="ChEBI" id="CHEBI:16810"/>
        <dbReference type="ChEBI" id="CHEBI:18110"/>
        <dbReference type="ChEBI" id="CHEBI:29985"/>
        <dbReference type="ChEBI" id="CHEBI:57524"/>
        <dbReference type="EC" id="2.6.1.52"/>
    </reaction>
</comment>
<dbReference type="Pfam" id="PF00266">
    <property type="entry name" value="Aminotran_5"/>
    <property type="match status" value="1"/>
</dbReference>
<dbReference type="NCBIfam" id="TIGR01364">
    <property type="entry name" value="serC_1"/>
    <property type="match status" value="1"/>
</dbReference>
<dbReference type="NCBIfam" id="NF003764">
    <property type="entry name" value="PRK05355.1"/>
    <property type="match status" value="1"/>
</dbReference>
<keyword evidence="7" id="KW-0663">Pyridoxal phosphate</keyword>
<evidence type="ECO:0000256" key="2">
    <source>
        <dbReference type="ARBA" id="ARBA00005099"/>
    </source>
</evidence>
<keyword evidence="5 11" id="KW-0028">Amino-acid biosynthesis</keyword>
<keyword evidence="14" id="KW-1185">Reference proteome</keyword>
<comment type="cofactor">
    <cofactor evidence="1 10">
        <name>pyridoxal 5'-phosphate</name>
        <dbReference type="ChEBI" id="CHEBI:597326"/>
    </cofactor>
</comment>
<proteinExistence type="inferred from homology"/>
<dbReference type="PANTHER" id="PTHR43247">
    <property type="entry name" value="PHOSPHOSERINE AMINOTRANSFERASE"/>
    <property type="match status" value="1"/>
</dbReference>
<feature type="domain" description="Aminotransferase class V" evidence="12">
    <location>
        <begin position="30"/>
        <end position="382"/>
    </location>
</feature>
<protein>
    <recommendedName>
        <fullName evidence="11">Phosphoserine aminotransferase</fullName>
        <ecNumber evidence="11">2.6.1.52</ecNumber>
    </recommendedName>
</protein>
<dbReference type="HAMAP" id="MF_00160">
    <property type="entry name" value="SerC_aminotrans_5"/>
    <property type="match status" value="1"/>
</dbReference>
<dbReference type="Proteomes" id="UP001527925">
    <property type="component" value="Unassembled WGS sequence"/>
</dbReference>
<dbReference type="PANTHER" id="PTHR43247:SF1">
    <property type="entry name" value="PHOSPHOSERINE AMINOTRANSFERASE"/>
    <property type="match status" value="1"/>
</dbReference>
<dbReference type="InterPro" id="IPR015424">
    <property type="entry name" value="PyrdxlP-dep_Trfase"/>
</dbReference>
<evidence type="ECO:0000256" key="11">
    <source>
        <dbReference type="RuleBase" id="RU004505"/>
    </source>
</evidence>
<dbReference type="InterPro" id="IPR015421">
    <property type="entry name" value="PyrdxlP-dep_Trfase_major"/>
</dbReference>
<dbReference type="SUPFAM" id="SSF53383">
    <property type="entry name" value="PLP-dependent transferases"/>
    <property type="match status" value="1"/>
</dbReference>
<accession>A0ABR4NI96</accession>
<dbReference type="InterPro" id="IPR022278">
    <property type="entry name" value="Pser_aminoTfrase"/>
</dbReference>
<dbReference type="EC" id="2.6.1.52" evidence="11"/>
<evidence type="ECO:0000256" key="6">
    <source>
        <dbReference type="ARBA" id="ARBA00022679"/>
    </source>
</evidence>
<evidence type="ECO:0000256" key="3">
    <source>
        <dbReference type="ARBA" id="ARBA00006904"/>
    </source>
</evidence>
<dbReference type="Gene3D" id="3.90.1150.10">
    <property type="entry name" value="Aspartate Aminotransferase, domain 1"/>
    <property type="match status" value="1"/>
</dbReference>
<name>A0ABR4NI96_9FUNG</name>
<dbReference type="InterPro" id="IPR000192">
    <property type="entry name" value="Aminotrans_V_dom"/>
</dbReference>
<comment type="pathway">
    <text evidence="2 11">Amino-acid biosynthesis; L-serine biosynthesis; L-serine from 3-phospho-D-glycerate: step 2/3.</text>
</comment>
<comment type="similarity">
    <text evidence="3">Belongs to the class-V pyridoxal-phosphate-dependent aminotransferase family. SerC subfamily.</text>
</comment>
<evidence type="ECO:0000259" key="12">
    <source>
        <dbReference type="Pfam" id="PF00266"/>
    </source>
</evidence>
<organism evidence="13 14">
    <name type="scientific">Polyrhizophydium stewartii</name>
    <dbReference type="NCBI Taxonomy" id="2732419"/>
    <lineage>
        <taxon>Eukaryota</taxon>
        <taxon>Fungi</taxon>
        <taxon>Fungi incertae sedis</taxon>
        <taxon>Chytridiomycota</taxon>
        <taxon>Chytridiomycota incertae sedis</taxon>
        <taxon>Chytridiomycetes</taxon>
        <taxon>Rhizophydiales</taxon>
        <taxon>Rhizophydiales incertae sedis</taxon>
        <taxon>Polyrhizophydium</taxon>
    </lineage>
</organism>
<dbReference type="PIRSF" id="PIRSF000525">
    <property type="entry name" value="SerC"/>
    <property type="match status" value="1"/>
</dbReference>
<keyword evidence="8 11" id="KW-0718">Serine biosynthesis</keyword>
<evidence type="ECO:0000256" key="8">
    <source>
        <dbReference type="ARBA" id="ARBA00023299"/>
    </source>
</evidence>